<protein>
    <submittedName>
        <fullName evidence="1">Uncharacterized protein</fullName>
    </submittedName>
</protein>
<gene>
    <name evidence="1" type="ORF">C435_20985</name>
</gene>
<proteinExistence type="predicted"/>
<dbReference type="PATRIC" id="fig|662475.6.peg.4105"/>
<organism evidence="1 2">
    <name type="scientific">Haloarcula marismortui ATCC 33799</name>
    <dbReference type="NCBI Taxonomy" id="662475"/>
    <lineage>
        <taxon>Archaea</taxon>
        <taxon>Methanobacteriati</taxon>
        <taxon>Methanobacteriota</taxon>
        <taxon>Stenosarchaea group</taxon>
        <taxon>Halobacteria</taxon>
        <taxon>Halobacteriales</taxon>
        <taxon>Haloarculaceae</taxon>
        <taxon>Haloarcula</taxon>
    </lineage>
</organism>
<reference evidence="1 2" key="1">
    <citation type="journal article" date="2014" name="PLoS Genet.">
        <title>Phylogenetically driven sequencing of extremely halophilic archaea reveals strategies for static and dynamic osmo-response.</title>
        <authorList>
            <person name="Becker E.A."/>
            <person name="Seitzer P.M."/>
            <person name="Tritt A."/>
            <person name="Larsen D."/>
            <person name="Krusor M."/>
            <person name="Yao A.I."/>
            <person name="Wu D."/>
            <person name="Madern D."/>
            <person name="Eisen J.A."/>
            <person name="Darling A.E."/>
            <person name="Facciotti M.T."/>
        </authorList>
    </citation>
    <scope>NUCLEOTIDE SEQUENCE [LARGE SCALE GENOMIC DNA]</scope>
    <source>
        <strain evidence="1 2">ATCC 33799</strain>
    </source>
</reference>
<keyword evidence="2" id="KW-1185">Reference proteome</keyword>
<sequence length="209" mass="24191">MDNCKRWNVVSVPVEEPAQDNRDESYKIAGSKEDWGDLHKKIRHVDTVSKSEQIQLVDQLAGDCTIRLNKQRVSLGLVEPAEIMDVYIDENPDNTVQMDLEMNERKGKSDYPQDLYIKYRCEGCAAKTYHDQHTIEWGVYRYWDKHDDVNGVIDALGFNDDNMNHYFFVGNLNHEREAYIIISVLRFSDEDMLDAGVTPQGQGALSRWD</sequence>
<dbReference type="RefSeq" id="WP_007190680.1">
    <property type="nucleotide sequence ID" value="NZ_AOLS01000119.1"/>
</dbReference>
<dbReference type="EMBL" id="AOLS01000119">
    <property type="protein sequence ID" value="EMA09980.1"/>
    <property type="molecule type" value="Genomic_DNA"/>
</dbReference>
<name>M0JQR1_9EURY</name>
<evidence type="ECO:0000313" key="2">
    <source>
        <dbReference type="Proteomes" id="UP000011687"/>
    </source>
</evidence>
<dbReference type="Proteomes" id="UP000011687">
    <property type="component" value="Unassembled WGS sequence"/>
</dbReference>
<evidence type="ECO:0000313" key="1">
    <source>
        <dbReference type="EMBL" id="EMA09980.1"/>
    </source>
</evidence>
<dbReference type="AlphaFoldDB" id="M0JQR1"/>
<comment type="caution">
    <text evidence="1">The sequence shown here is derived from an EMBL/GenBank/DDBJ whole genome shotgun (WGS) entry which is preliminary data.</text>
</comment>
<accession>M0JQR1</accession>